<dbReference type="AlphaFoldDB" id="A0A0C9ZRV6"/>
<dbReference type="Proteomes" id="UP000054485">
    <property type="component" value="Unassembled WGS sequence"/>
</dbReference>
<dbReference type="HOGENOM" id="CLU_2086379_0_0_1"/>
<dbReference type="InParanoid" id="A0A0C9ZRV6"/>
<gene>
    <name evidence="1" type="ORF">CY34DRAFT_19373</name>
</gene>
<accession>A0A0C9ZRV6</accession>
<protein>
    <submittedName>
        <fullName evidence="1">Uncharacterized protein</fullName>
    </submittedName>
</protein>
<evidence type="ECO:0000313" key="1">
    <source>
        <dbReference type="EMBL" id="KIK32001.1"/>
    </source>
</evidence>
<evidence type="ECO:0000313" key="2">
    <source>
        <dbReference type="Proteomes" id="UP000054485"/>
    </source>
</evidence>
<reference evidence="1 2" key="1">
    <citation type="submission" date="2014-04" db="EMBL/GenBank/DDBJ databases">
        <authorList>
            <consortium name="DOE Joint Genome Institute"/>
            <person name="Kuo A."/>
            <person name="Ruytinx J."/>
            <person name="Rineau F."/>
            <person name="Colpaert J."/>
            <person name="Kohler A."/>
            <person name="Nagy L.G."/>
            <person name="Floudas D."/>
            <person name="Copeland A."/>
            <person name="Barry K.W."/>
            <person name="Cichocki N."/>
            <person name="Veneault-Fourrey C."/>
            <person name="LaButti K."/>
            <person name="Lindquist E.A."/>
            <person name="Lipzen A."/>
            <person name="Lundell T."/>
            <person name="Morin E."/>
            <person name="Murat C."/>
            <person name="Sun H."/>
            <person name="Tunlid A."/>
            <person name="Henrissat B."/>
            <person name="Grigoriev I.V."/>
            <person name="Hibbett D.S."/>
            <person name="Martin F."/>
            <person name="Nordberg H.P."/>
            <person name="Cantor M.N."/>
            <person name="Hua S.X."/>
        </authorList>
    </citation>
    <scope>NUCLEOTIDE SEQUENCE [LARGE SCALE GENOMIC DNA]</scope>
    <source>
        <strain evidence="1 2">UH-Slu-Lm8-n1</strain>
    </source>
</reference>
<name>A0A0C9ZRV6_9AGAM</name>
<dbReference type="OrthoDB" id="2684477at2759"/>
<reference evidence="2" key="2">
    <citation type="submission" date="2015-01" db="EMBL/GenBank/DDBJ databases">
        <title>Evolutionary Origins and Diversification of the Mycorrhizal Mutualists.</title>
        <authorList>
            <consortium name="DOE Joint Genome Institute"/>
            <consortium name="Mycorrhizal Genomics Consortium"/>
            <person name="Kohler A."/>
            <person name="Kuo A."/>
            <person name="Nagy L.G."/>
            <person name="Floudas D."/>
            <person name="Copeland A."/>
            <person name="Barry K.W."/>
            <person name="Cichocki N."/>
            <person name="Veneault-Fourrey C."/>
            <person name="LaButti K."/>
            <person name="Lindquist E.A."/>
            <person name="Lipzen A."/>
            <person name="Lundell T."/>
            <person name="Morin E."/>
            <person name="Murat C."/>
            <person name="Riley R."/>
            <person name="Ohm R."/>
            <person name="Sun H."/>
            <person name="Tunlid A."/>
            <person name="Henrissat B."/>
            <person name="Grigoriev I.V."/>
            <person name="Hibbett D.S."/>
            <person name="Martin F."/>
        </authorList>
    </citation>
    <scope>NUCLEOTIDE SEQUENCE [LARGE SCALE GENOMIC DNA]</scope>
    <source>
        <strain evidence="2">UH-Slu-Lm8-n1</strain>
    </source>
</reference>
<sequence length="112" mass="13358">MNNYYANGGVHGNPNHQQIPQRVLQHVPRPQNISFTMTERQLEIMYTTWAAAQIRVRQQLYHPDLPLLRYPLPPAWSDEARAMIVLWIARERRMFEMEMRELEYLLGLRGAR</sequence>
<dbReference type="EMBL" id="KN836473">
    <property type="protein sequence ID" value="KIK32001.1"/>
    <property type="molecule type" value="Genomic_DNA"/>
</dbReference>
<keyword evidence="2" id="KW-1185">Reference proteome</keyword>
<proteinExistence type="predicted"/>
<organism evidence="1 2">
    <name type="scientific">Suillus luteus UH-Slu-Lm8-n1</name>
    <dbReference type="NCBI Taxonomy" id="930992"/>
    <lineage>
        <taxon>Eukaryota</taxon>
        <taxon>Fungi</taxon>
        <taxon>Dikarya</taxon>
        <taxon>Basidiomycota</taxon>
        <taxon>Agaricomycotina</taxon>
        <taxon>Agaricomycetes</taxon>
        <taxon>Agaricomycetidae</taxon>
        <taxon>Boletales</taxon>
        <taxon>Suillineae</taxon>
        <taxon>Suillaceae</taxon>
        <taxon>Suillus</taxon>
    </lineage>
</organism>